<name>A0AAE2RL73_CLOBE</name>
<keyword evidence="1 3" id="KW-0808">Transferase</keyword>
<dbReference type="Gene3D" id="3.90.470.20">
    <property type="entry name" value="4'-phosphopantetheinyl transferase domain"/>
    <property type="match status" value="2"/>
</dbReference>
<proteinExistence type="predicted"/>
<dbReference type="GO" id="GO:0000287">
    <property type="term" value="F:magnesium ion binding"/>
    <property type="evidence" value="ECO:0007669"/>
    <property type="project" value="InterPro"/>
</dbReference>
<evidence type="ECO:0000259" key="2">
    <source>
        <dbReference type="Pfam" id="PF01648"/>
    </source>
</evidence>
<dbReference type="RefSeq" id="WP_011968034.1">
    <property type="nucleotide sequence ID" value="NZ_CP073279.1"/>
</dbReference>
<accession>A0AAE2RL73</accession>
<dbReference type="EMBL" id="JADOEF010000001">
    <property type="protein sequence ID" value="MBF7807450.1"/>
    <property type="molecule type" value="Genomic_DNA"/>
</dbReference>
<evidence type="ECO:0000313" key="4">
    <source>
        <dbReference type="Proteomes" id="UP000631418"/>
    </source>
</evidence>
<feature type="domain" description="4'-phosphopantetheinyl transferase" evidence="2">
    <location>
        <begin position="125"/>
        <end position="208"/>
    </location>
</feature>
<dbReference type="Proteomes" id="UP000631418">
    <property type="component" value="Unassembled WGS sequence"/>
</dbReference>
<reference evidence="3" key="1">
    <citation type="submission" date="2020-11" db="EMBL/GenBank/DDBJ databases">
        <authorList>
            <person name="Thieme N."/>
            <person name="Liebl W."/>
            <person name="Zverlov V."/>
        </authorList>
    </citation>
    <scope>NUCLEOTIDE SEQUENCE</scope>
    <source>
        <strain evidence="3">NT08</strain>
    </source>
</reference>
<dbReference type="InterPro" id="IPR037143">
    <property type="entry name" value="4-PPantetheinyl_Trfase_dom_sf"/>
</dbReference>
<protein>
    <submittedName>
        <fullName evidence="3">4'-phosphopantetheinyl transferase superfamily protein</fullName>
    </submittedName>
</protein>
<dbReference type="Pfam" id="PF01648">
    <property type="entry name" value="ACPS"/>
    <property type="match status" value="1"/>
</dbReference>
<organism evidence="3 4">
    <name type="scientific">Clostridium beijerinckii</name>
    <name type="common">Clostridium MP</name>
    <dbReference type="NCBI Taxonomy" id="1520"/>
    <lineage>
        <taxon>Bacteria</taxon>
        <taxon>Bacillati</taxon>
        <taxon>Bacillota</taxon>
        <taxon>Clostridia</taxon>
        <taxon>Eubacteriales</taxon>
        <taxon>Clostridiaceae</taxon>
        <taxon>Clostridium</taxon>
    </lineage>
</organism>
<dbReference type="OMA" id="FPEACPM"/>
<gene>
    <name evidence="3" type="ORF">IS491_01710</name>
</gene>
<evidence type="ECO:0000256" key="1">
    <source>
        <dbReference type="ARBA" id="ARBA00022679"/>
    </source>
</evidence>
<evidence type="ECO:0000313" key="3">
    <source>
        <dbReference type="EMBL" id="MBF7807450.1"/>
    </source>
</evidence>
<comment type="caution">
    <text evidence="3">The sequence shown here is derived from an EMBL/GenBank/DDBJ whole genome shotgun (WGS) entry which is preliminary data.</text>
</comment>
<dbReference type="GO" id="GO:0008897">
    <property type="term" value="F:holo-[acyl-carrier-protein] synthase activity"/>
    <property type="evidence" value="ECO:0007669"/>
    <property type="project" value="InterPro"/>
</dbReference>
<dbReference type="SUPFAM" id="SSF56214">
    <property type="entry name" value="4'-phosphopantetheinyl transferase"/>
    <property type="match status" value="2"/>
</dbReference>
<dbReference type="AlphaFoldDB" id="A0AAE2RL73"/>
<sequence length="243" mass="28189">MIRDEYVNEMVFNRGCEIIKASLCVYKFSSDYSYRYTEKCIHPSEEEIYNSLNYGKSMKNYLLGRYVAKKAISEFIHQPRLNEILIGKGIFNQPIILKPSNQNIRVTITHCSEYGVAVAFPQGYPMGVDLEIISDRNNRVAETQLTIDEKELIYMHKLDPVLLWTIKESLSKILMTGISSPFKIYEIDKLNFNSNYIVSFFKNFSQYKAISIISGKYIFTLVHPKGLGLFFDIEGFRSIFNDE</sequence>
<dbReference type="InterPro" id="IPR008278">
    <property type="entry name" value="4-PPantetheinyl_Trfase_dom"/>
</dbReference>